<dbReference type="EMBL" id="MTQA01000293">
    <property type="protein sequence ID" value="PNP61496.1"/>
    <property type="molecule type" value="Genomic_DNA"/>
</dbReference>
<evidence type="ECO:0000313" key="2">
    <source>
        <dbReference type="Proteomes" id="UP000236664"/>
    </source>
</evidence>
<dbReference type="Proteomes" id="UP000236664">
    <property type="component" value="Unassembled WGS sequence"/>
</dbReference>
<dbReference type="OrthoDB" id="5176693at2759"/>
<accession>A0A2K0UUQ5</accession>
<gene>
    <name evidence="1" type="ORF">FNYG_13783</name>
</gene>
<name>A0A2K0UUQ5_GIBNY</name>
<proteinExistence type="predicted"/>
<keyword evidence="2" id="KW-1185">Reference proteome</keyword>
<evidence type="ECO:0000313" key="1">
    <source>
        <dbReference type="EMBL" id="PNP61496.1"/>
    </source>
</evidence>
<reference evidence="1 2" key="1">
    <citation type="submission" date="2017-06" db="EMBL/GenBank/DDBJ databases">
        <title>Genome of Fusarium nygamai isolate CS10214.</title>
        <authorList>
            <person name="Gardiner D.M."/>
            <person name="Obanor F."/>
            <person name="Kazan K."/>
        </authorList>
    </citation>
    <scope>NUCLEOTIDE SEQUENCE [LARGE SCALE GENOMIC DNA]</scope>
    <source>
        <strain evidence="1 2">CS10214</strain>
    </source>
</reference>
<dbReference type="AlphaFoldDB" id="A0A2K0UUQ5"/>
<organism evidence="1 2">
    <name type="scientific">Gibberella nygamai</name>
    <name type="common">Bean root rot disease fungus</name>
    <name type="synonym">Fusarium nygamai</name>
    <dbReference type="NCBI Taxonomy" id="42673"/>
    <lineage>
        <taxon>Eukaryota</taxon>
        <taxon>Fungi</taxon>
        <taxon>Dikarya</taxon>
        <taxon>Ascomycota</taxon>
        <taxon>Pezizomycotina</taxon>
        <taxon>Sordariomycetes</taxon>
        <taxon>Hypocreomycetidae</taxon>
        <taxon>Hypocreales</taxon>
        <taxon>Nectriaceae</taxon>
        <taxon>Fusarium</taxon>
        <taxon>Fusarium fujikuroi species complex</taxon>
    </lineage>
</organism>
<comment type="caution">
    <text evidence="1">The sequence shown here is derived from an EMBL/GenBank/DDBJ whole genome shotgun (WGS) entry which is preliminary data.</text>
</comment>
<sequence>MVNLVDSEGHAIFSGPDNWYKIALADGRELGLTPMILRPNYFNDSKHGFISAVSPGEWLIFRYQRFANDDRLDQGWPIGDKGYLRCFYPMYDGNAFNINLAPNGNPNVYDIVASQSAQSPMHAEQLGHNRVALYVYDKDGKIRGIRLNRIGDARDDGQRVLQQSRSDFLVPLDCQFVKLSTKVSKGLF</sequence>
<protein>
    <submittedName>
        <fullName evidence="1">Uncharacterized protein</fullName>
    </submittedName>
</protein>